<dbReference type="AlphaFoldDB" id="A0A7V7GVC3"/>
<dbReference type="Pfam" id="PF00460">
    <property type="entry name" value="Flg_bb_rod"/>
    <property type="match status" value="1"/>
</dbReference>
<keyword evidence="8" id="KW-0969">Cilium</keyword>
<dbReference type="Proteomes" id="UP000463138">
    <property type="component" value="Unassembled WGS sequence"/>
</dbReference>
<dbReference type="InterPro" id="IPR001444">
    <property type="entry name" value="Flag_bb_rod_N"/>
</dbReference>
<evidence type="ECO:0000256" key="3">
    <source>
        <dbReference type="ARBA" id="ARBA00014376"/>
    </source>
</evidence>
<dbReference type="PANTHER" id="PTHR30435:SF12">
    <property type="entry name" value="FLAGELLAR BASAL BODY ROD PROTEIN FLGB"/>
    <property type="match status" value="1"/>
</dbReference>
<dbReference type="NCBIfam" id="TIGR01396">
    <property type="entry name" value="FlgB"/>
    <property type="match status" value="1"/>
</dbReference>
<organism evidence="8 9">
    <name type="scientific">Halopseudomonas laoshanensis</name>
    <dbReference type="NCBI Taxonomy" id="2268758"/>
    <lineage>
        <taxon>Bacteria</taxon>
        <taxon>Pseudomonadati</taxon>
        <taxon>Pseudomonadota</taxon>
        <taxon>Gammaproteobacteria</taxon>
        <taxon>Pseudomonadales</taxon>
        <taxon>Pseudomonadaceae</taxon>
        <taxon>Halopseudomonas</taxon>
    </lineage>
</organism>
<comment type="similarity">
    <text evidence="2 6">Belongs to the flagella basal body rod proteins family.</text>
</comment>
<evidence type="ECO:0000256" key="5">
    <source>
        <dbReference type="ARBA" id="ARBA00024934"/>
    </source>
</evidence>
<evidence type="ECO:0000256" key="2">
    <source>
        <dbReference type="ARBA" id="ARBA00009677"/>
    </source>
</evidence>
<comment type="subcellular location">
    <subcellularLocation>
        <location evidence="1 6">Bacterial flagellum basal body</location>
    </subcellularLocation>
</comment>
<comment type="subunit">
    <text evidence="6">The basal body constitutes a major portion of the flagellar organelle and consists of a number of rings mounted on a central rod.</text>
</comment>
<keyword evidence="9" id="KW-1185">Reference proteome</keyword>
<gene>
    <name evidence="8" type="ORF">DT594_01180</name>
</gene>
<keyword evidence="4 6" id="KW-0975">Bacterial flagellum</keyword>
<dbReference type="InterPro" id="IPR006300">
    <property type="entry name" value="FlgB"/>
</dbReference>
<dbReference type="GO" id="GO:0030694">
    <property type="term" value="C:bacterial-type flagellum basal body, rod"/>
    <property type="evidence" value="ECO:0007669"/>
    <property type="project" value="InterPro"/>
</dbReference>
<dbReference type="RefSeq" id="WP_096346130.1">
    <property type="nucleotide sequence ID" value="NZ_QOVF01000001.1"/>
</dbReference>
<dbReference type="PANTHER" id="PTHR30435">
    <property type="entry name" value="FLAGELLAR PROTEIN"/>
    <property type="match status" value="1"/>
</dbReference>
<comment type="function">
    <text evidence="5 6">Structural component of flagellum, the bacterial motility apparatus. Part of the rod structure of flagellar basal body.</text>
</comment>
<comment type="caution">
    <text evidence="8">The sequence shown here is derived from an EMBL/GenBank/DDBJ whole genome shotgun (WGS) entry which is preliminary data.</text>
</comment>
<feature type="domain" description="Flagellar basal body rod protein N-terminal" evidence="7">
    <location>
        <begin position="21"/>
        <end position="39"/>
    </location>
</feature>
<evidence type="ECO:0000313" key="9">
    <source>
        <dbReference type="Proteomes" id="UP000463138"/>
    </source>
</evidence>
<keyword evidence="8" id="KW-0282">Flagellum</keyword>
<protein>
    <recommendedName>
        <fullName evidence="3 6">Flagellar basal body rod protein FlgB</fullName>
    </recommendedName>
</protein>
<reference evidence="8 9" key="1">
    <citation type="submission" date="2018-07" db="EMBL/GenBank/DDBJ databases">
        <title>Pseudomonas laoshanensis sp. nov., isolated from soil.</title>
        <authorList>
            <person name="Sun J."/>
            <person name="Yu L."/>
            <person name="Wang M."/>
            <person name="Zhang C."/>
        </authorList>
    </citation>
    <scope>NUCLEOTIDE SEQUENCE [LARGE SCALE GENOMIC DNA]</scope>
    <source>
        <strain evidence="8 9">Y22</strain>
    </source>
</reference>
<evidence type="ECO:0000256" key="1">
    <source>
        <dbReference type="ARBA" id="ARBA00004117"/>
    </source>
</evidence>
<dbReference type="EMBL" id="QOVF01000001">
    <property type="protein sequence ID" value="KAA0696006.1"/>
    <property type="molecule type" value="Genomic_DNA"/>
</dbReference>
<keyword evidence="8" id="KW-0966">Cell projection</keyword>
<evidence type="ECO:0000313" key="8">
    <source>
        <dbReference type="EMBL" id="KAA0696006.1"/>
    </source>
</evidence>
<evidence type="ECO:0000256" key="6">
    <source>
        <dbReference type="PIRNR" id="PIRNR002889"/>
    </source>
</evidence>
<evidence type="ECO:0000256" key="4">
    <source>
        <dbReference type="ARBA" id="ARBA00023143"/>
    </source>
</evidence>
<sequence>MSINFDKALGIHEQSLLFRGQRAAVLANNIANADTPNFKARDLDFAAVLQAEQSGEGRSFNATQTHSQHMNAESLIDQAAGLRFRTPLQPAVDGNTVDSQAEQAQYADNAIRLQASFTFLNSKFSGLMTALRGE</sequence>
<accession>A0A7V7GVC3</accession>
<dbReference type="PIRSF" id="PIRSF002889">
    <property type="entry name" value="Rod_FlgB"/>
    <property type="match status" value="1"/>
</dbReference>
<name>A0A7V7GVC3_9GAMM</name>
<dbReference type="OrthoDB" id="9788334at2"/>
<proteinExistence type="inferred from homology"/>
<evidence type="ECO:0000259" key="7">
    <source>
        <dbReference type="Pfam" id="PF00460"/>
    </source>
</evidence>
<dbReference type="GO" id="GO:0071978">
    <property type="term" value="P:bacterial-type flagellum-dependent swarming motility"/>
    <property type="evidence" value="ECO:0007669"/>
    <property type="project" value="TreeGrafter"/>
</dbReference>